<keyword evidence="5" id="KW-0997">Cell inner membrane</keyword>
<keyword evidence="8" id="KW-1133">Transmembrane helix</keyword>
<reference evidence="11" key="1">
    <citation type="submission" date="2022-07" db="EMBL/GenBank/DDBJ databases">
        <title>Prevotella copri.</title>
        <authorList>
            <person name="Yang C."/>
        </authorList>
    </citation>
    <scope>NUCLEOTIDE SEQUENCE</scope>
    <source>
        <strain evidence="11">HF1805</strain>
    </source>
</reference>
<gene>
    <name evidence="11" type="ORF">NNC68_16045</name>
</gene>
<dbReference type="SUPFAM" id="SSF74653">
    <property type="entry name" value="TolA/TonB C-terminal domain"/>
    <property type="match status" value="1"/>
</dbReference>
<keyword evidence="3" id="KW-0813">Transport</keyword>
<evidence type="ECO:0000313" key="12">
    <source>
        <dbReference type="Proteomes" id="UP001205506"/>
    </source>
</evidence>
<name>A0AAW5IFX7_9BACT</name>
<evidence type="ECO:0000256" key="5">
    <source>
        <dbReference type="ARBA" id="ARBA00022519"/>
    </source>
</evidence>
<evidence type="ECO:0000256" key="7">
    <source>
        <dbReference type="ARBA" id="ARBA00022927"/>
    </source>
</evidence>
<dbReference type="GO" id="GO:0055085">
    <property type="term" value="P:transmembrane transport"/>
    <property type="evidence" value="ECO:0007669"/>
    <property type="project" value="InterPro"/>
</dbReference>
<comment type="similarity">
    <text evidence="2">Belongs to the TonB family.</text>
</comment>
<dbReference type="GO" id="GO:0098797">
    <property type="term" value="C:plasma membrane protein complex"/>
    <property type="evidence" value="ECO:0007669"/>
    <property type="project" value="TreeGrafter"/>
</dbReference>
<protein>
    <submittedName>
        <fullName evidence="11">Energy transducer TonB</fullName>
    </submittedName>
</protein>
<evidence type="ECO:0000259" key="10">
    <source>
        <dbReference type="PROSITE" id="PS52015"/>
    </source>
</evidence>
<organism evidence="11 12">
    <name type="scientific">Segatella copri</name>
    <dbReference type="NCBI Taxonomy" id="165179"/>
    <lineage>
        <taxon>Bacteria</taxon>
        <taxon>Pseudomonadati</taxon>
        <taxon>Bacteroidota</taxon>
        <taxon>Bacteroidia</taxon>
        <taxon>Bacteroidales</taxon>
        <taxon>Prevotellaceae</taxon>
        <taxon>Segatella</taxon>
    </lineage>
</organism>
<dbReference type="InterPro" id="IPR037682">
    <property type="entry name" value="TonB_C"/>
</dbReference>
<evidence type="ECO:0000256" key="3">
    <source>
        <dbReference type="ARBA" id="ARBA00022448"/>
    </source>
</evidence>
<dbReference type="EMBL" id="JANDWU010000071">
    <property type="protein sequence ID" value="MCP9550957.1"/>
    <property type="molecule type" value="Genomic_DNA"/>
</dbReference>
<comment type="subcellular location">
    <subcellularLocation>
        <location evidence="1">Cell inner membrane</location>
        <topology evidence="1">Single-pass membrane protein</topology>
        <orientation evidence="1">Periplasmic side</orientation>
    </subcellularLocation>
</comment>
<dbReference type="InterPro" id="IPR006260">
    <property type="entry name" value="TonB/TolA_C"/>
</dbReference>
<dbReference type="GO" id="GO:0015031">
    <property type="term" value="P:protein transport"/>
    <property type="evidence" value="ECO:0007669"/>
    <property type="project" value="UniProtKB-KW"/>
</dbReference>
<dbReference type="AlphaFoldDB" id="A0AAW5IFX7"/>
<dbReference type="Gene3D" id="3.30.1150.10">
    <property type="match status" value="1"/>
</dbReference>
<dbReference type="PANTHER" id="PTHR33446:SF2">
    <property type="entry name" value="PROTEIN TONB"/>
    <property type="match status" value="1"/>
</dbReference>
<evidence type="ECO:0000256" key="8">
    <source>
        <dbReference type="ARBA" id="ARBA00022989"/>
    </source>
</evidence>
<dbReference type="InterPro" id="IPR051045">
    <property type="entry name" value="TonB-dependent_transducer"/>
</dbReference>
<dbReference type="RefSeq" id="WP_254971856.1">
    <property type="nucleotide sequence ID" value="NZ_JANDWU010000071.1"/>
</dbReference>
<dbReference type="GO" id="GO:0031992">
    <property type="term" value="F:energy transducer activity"/>
    <property type="evidence" value="ECO:0007669"/>
    <property type="project" value="TreeGrafter"/>
</dbReference>
<sequence length="265" mass="29301">MARGRYICNTLKAIRKQIADANGIDYSPEECHFNGECKGTCPKCEQDVRDLEHELRRRQTAGKAIKVAGIAAGLVVMAACSDGKPQGNDKDTLTRLSTTLHEDSIDPTMYNGEIDRTKPIKNVTVKKFMPLKKDSKPSKKNKRAKTAVVQSAIATDSTNNSKIFDNVDEEASFPGGIAACMKYIADNFRYPNIQGDCSIQGKIVVSFIVNEDGNLNDIKVKKSVYSDLDKEAVRVVKSMPKWIPAKQNGKAVKSKYTLPVYIHVQ</sequence>
<evidence type="ECO:0000256" key="2">
    <source>
        <dbReference type="ARBA" id="ARBA00006555"/>
    </source>
</evidence>
<keyword evidence="6" id="KW-0812">Transmembrane</keyword>
<evidence type="ECO:0000256" key="1">
    <source>
        <dbReference type="ARBA" id="ARBA00004383"/>
    </source>
</evidence>
<evidence type="ECO:0000256" key="4">
    <source>
        <dbReference type="ARBA" id="ARBA00022475"/>
    </source>
</evidence>
<dbReference type="Pfam" id="PF03544">
    <property type="entry name" value="TonB_C"/>
    <property type="match status" value="1"/>
</dbReference>
<dbReference type="PROSITE" id="PS52015">
    <property type="entry name" value="TONB_CTD"/>
    <property type="match status" value="1"/>
</dbReference>
<keyword evidence="4" id="KW-1003">Cell membrane</keyword>
<dbReference type="NCBIfam" id="TIGR01352">
    <property type="entry name" value="tonB_Cterm"/>
    <property type="match status" value="1"/>
</dbReference>
<evidence type="ECO:0000313" key="11">
    <source>
        <dbReference type="EMBL" id="MCP9550957.1"/>
    </source>
</evidence>
<evidence type="ECO:0000256" key="9">
    <source>
        <dbReference type="ARBA" id="ARBA00023136"/>
    </source>
</evidence>
<proteinExistence type="inferred from homology"/>
<dbReference type="PANTHER" id="PTHR33446">
    <property type="entry name" value="PROTEIN TONB-RELATED"/>
    <property type="match status" value="1"/>
</dbReference>
<dbReference type="Proteomes" id="UP001205506">
    <property type="component" value="Unassembled WGS sequence"/>
</dbReference>
<evidence type="ECO:0000256" key="6">
    <source>
        <dbReference type="ARBA" id="ARBA00022692"/>
    </source>
</evidence>
<feature type="domain" description="TonB C-terminal" evidence="10">
    <location>
        <begin position="175"/>
        <end position="265"/>
    </location>
</feature>
<keyword evidence="7" id="KW-0653">Protein transport</keyword>
<keyword evidence="9" id="KW-0472">Membrane</keyword>
<accession>A0AAW5IFX7</accession>
<comment type="caution">
    <text evidence="11">The sequence shown here is derived from an EMBL/GenBank/DDBJ whole genome shotgun (WGS) entry which is preliminary data.</text>
</comment>